<sequence>MGLGTPEPPLRSGWASAWLAPARASSSHVRDKRRLGQLSSAQLSSAQLTLNRFQRAALCALGPLRKFHRKSRATSAPVASW</sequence>
<reference evidence="1" key="1">
    <citation type="submission" date="2020-03" db="EMBL/GenBank/DDBJ databases">
        <title>A mixture of massive structural variations and highly conserved coding sequences in Ustilaginoidea virens genome.</title>
        <authorList>
            <person name="Zhang K."/>
            <person name="Zhao Z."/>
            <person name="Zhang Z."/>
            <person name="Li Y."/>
            <person name="Hsiang T."/>
            <person name="Sun W."/>
        </authorList>
    </citation>
    <scope>NUCLEOTIDE SEQUENCE</scope>
    <source>
        <strain evidence="1">UV-8b</strain>
    </source>
</reference>
<proteinExistence type="predicted"/>
<dbReference type="AlphaFoldDB" id="A0A8E5HKG9"/>
<organism evidence="1 2">
    <name type="scientific">Ustilaginoidea virens</name>
    <name type="common">Rice false smut fungus</name>
    <name type="synonym">Villosiclava virens</name>
    <dbReference type="NCBI Taxonomy" id="1159556"/>
    <lineage>
        <taxon>Eukaryota</taxon>
        <taxon>Fungi</taxon>
        <taxon>Dikarya</taxon>
        <taxon>Ascomycota</taxon>
        <taxon>Pezizomycotina</taxon>
        <taxon>Sordariomycetes</taxon>
        <taxon>Hypocreomycetidae</taxon>
        <taxon>Hypocreales</taxon>
        <taxon>Clavicipitaceae</taxon>
        <taxon>Ustilaginoidea</taxon>
    </lineage>
</organism>
<accession>A0A8E5HKG9</accession>
<protein>
    <submittedName>
        <fullName evidence="1">Uncharacterized protein</fullName>
    </submittedName>
</protein>
<name>A0A8E5HKG9_USTVR</name>
<keyword evidence="2" id="KW-1185">Reference proteome</keyword>
<gene>
    <name evidence="1" type="ORF">UV8b_01305</name>
</gene>
<dbReference type="Proteomes" id="UP000027002">
    <property type="component" value="Chromosome 1"/>
</dbReference>
<dbReference type="KEGG" id="uvi:66062083"/>
<evidence type="ECO:0000313" key="1">
    <source>
        <dbReference type="EMBL" id="QUC17064.1"/>
    </source>
</evidence>
<dbReference type="EMBL" id="CP072753">
    <property type="protein sequence ID" value="QUC17064.1"/>
    <property type="molecule type" value="Genomic_DNA"/>
</dbReference>
<dbReference type="GeneID" id="66062083"/>
<dbReference type="RefSeq" id="XP_042994737.1">
    <property type="nucleotide sequence ID" value="XM_043138803.1"/>
</dbReference>
<evidence type="ECO:0000313" key="2">
    <source>
        <dbReference type="Proteomes" id="UP000027002"/>
    </source>
</evidence>